<dbReference type="PANTHER" id="PTHR43884">
    <property type="entry name" value="ACYL-COA DEHYDROGENASE"/>
    <property type="match status" value="1"/>
</dbReference>
<dbReference type="SUPFAM" id="SSF47203">
    <property type="entry name" value="Acyl-CoA dehydrogenase C-terminal domain-like"/>
    <property type="match status" value="1"/>
</dbReference>
<evidence type="ECO:0000259" key="2">
    <source>
        <dbReference type="Pfam" id="PF00441"/>
    </source>
</evidence>
<feature type="domain" description="Acyl-CoA dehydrogenase/oxidase C-terminal" evidence="2">
    <location>
        <begin position="32"/>
        <end position="177"/>
    </location>
</feature>
<evidence type="ECO:0000256" key="1">
    <source>
        <dbReference type="ARBA" id="ARBA00022630"/>
    </source>
</evidence>
<dbReference type="EMBL" id="JABVEC010000003">
    <property type="protein sequence ID" value="MBC6465068.1"/>
    <property type="molecule type" value="Genomic_DNA"/>
</dbReference>
<keyword evidence="4" id="KW-1185">Reference proteome</keyword>
<organism evidence="3 4">
    <name type="scientific">Actinomadura alba</name>
    <dbReference type="NCBI Taxonomy" id="406431"/>
    <lineage>
        <taxon>Bacteria</taxon>
        <taxon>Bacillati</taxon>
        <taxon>Actinomycetota</taxon>
        <taxon>Actinomycetes</taxon>
        <taxon>Streptosporangiales</taxon>
        <taxon>Thermomonosporaceae</taxon>
        <taxon>Actinomadura</taxon>
    </lineage>
</organism>
<keyword evidence="1" id="KW-0285">Flavoprotein</keyword>
<name>A0ABR7LJU2_9ACTN</name>
<evidence type="ECO:0000313" key="4">
    <source>
        <dbReference type="Proteomes" id="UP000805614"/>
    </source>
</evidence>
<dbReference type="Gene3D" id="1.20.140.10">
    <property type="entry name" value="Butyryl-CoA Dehydrogenase, subunit A, domain 3"/>
    <property type="match status" value="1"/>
</dbReference>
<evidence type="ECO:0000313" key="3">
    <source>
        <dbReference type="EMBL" id="MBC6465068.1"/>
    </source>
</evidence>
<comment type="caution">
    <text evidence="3">The sequence shown here is derived from an EMBL/GenBank/DDBJ whole genome shotgun (WGS) entry which is preliminary data.</text>
</comment>
<reference evidence="3 4" key="1">
    <citation type="submission" date="2020-06" db="EMBL/GenBank/DDBJ databases">
        <title>Actinomadura xiongansis sp. nov., isolated from soil of Baiyangdian.</title>
        <authorList>
            <person name="Zhang X."/>
        </authorList>
    </citation>
    <scope>NUCLEOTIDE SEQUENCE [LARGE SCALE GENOMIC DNA]</scope>
    <source>
        <strain evidence="3 4">HBUM206468</strain>
    </source>
</reference>
<dbReference type="PANTHER" id="PTHR43884:SF12">
    <property type="entry name" value="ISOVALERYL-COA DEHYDROGENASE, MITOCHONDRIAL-RELATED"/>
    <property type="match status" value="1"/>
</dbReference>
<dbReference type="Proteomes" id="UP000805614">
    <property type="component" value="Unassembled WGS sequence"/>
</dbReference>
<accession>A0ABR7LJU2</accession>
<sequence length="190" mass="20853">MGMRGLETCRLAFDTEIPDEAILVRPGMALHAIGSALIYERLSTAALMLGALDLALLVTATHLRRRKQFGVPLYEHQALRLRLADLIARTALARRGVHATVAEFSAAGVVNMCEVAGVKVTVARLAEHVASECAHLFGGHGYVEDETRFPQLLRDIRVGRVGGGTDEMMWELAAKGMRTDDALYDRWVRS</sequence>
<gene>
    <name evidence="3" type="ORF">HKK74_06110</name>
</gene>
<proteinExistence type="predicted"/>
<protein>
    <recommendedName>
        <fullName evidence="2">Acyl-CoA dehydrogenase/oxidase C-terminal domain-containing protein</fullName>
    </recommendedName>
</protein>
<dbReference type="InterPro" id="IPR036250">
    <property type="entry name" value="AcylCo_DH-like_C"/>
</dbReference>
<dbReference type="InterPro" id="IPR009075">
    <property type="entry name" value="AcylCo_DH/oxidase_C"/>
</dbReference>
<dbReference type="Pfam" id="PF00441">
    <property type="entry name" value="Acyl-CoA_dh_1"/>
    <property type="match status" value="1"/>
</dbReference>